<dbReference type="Proteomes" id="UP000831786">
    <property type="component" value="Chromosome"/>
</dbReference>
<feature type="compositionally biased region" description="Low complexity" evidence="1">
    <location>
        <begin position="458"/>
        <end position="474"/>
    </location>
</feature>
<dbReference type="InterPro" id="IPR051172">
    <property type="entry name" value="Chlamydia_OmcB"/>
</dbReference>
<keyword evidence="2" id="KW-0812">Transmembrane</keyword>
<sequence>MILVAGCGAPPLHGIPQRRESQATAMKKLTALSLTAAIVVGSIVGTAGAASATESDNPWVSTTAQVRGGSVQTGSTVTIDLQVTTKLAIDGPHLSTLTSPDRPDGTMFTCDDGVNTIPSPLPSEGGAFVSPDASAIGNAVNCVIIAPNSPGAHSLTFVWTDYDEDPHGESQVTVEWTTPELVAEVSVEKSIIEESGSVPGLAEPGETLTYQMRFTNTGNAAATLLASDILETVPANTTAAGMDDFACAAGAPGGTGCAAHTDVTVPGGGESVDLTFRVIVDDPIPSGVTEVSNTVGLTGPDAPDCSAAPNACTVSIDTLRPSLSLDKSAAPTSVTAIGQQVGYSFRVTNTGNATVSDLVIDDVFTAPAGPALNITCATATLEPGDVVVCTAPYDATAADFAAGSIVNTATANGIAAGRPVSSNADDAVVTAVLPFTPPVTPPVKPTPPTPSTPPVPSPAAVHPALATPAGGPALSKTGQETATAGLGIALLALLGGGGLLGVSAARRRRASSQNR</sequence>
<protein>
    <recommendedName>
        <fullName evidence="3">DUF7507 domain-containing protein</fullName>
    </recommendedName>
</protein>
<gene>
    <name evidence="4" type="ORF">MUN78_15405</name>
</gene>
<keyword evidence="2" id="KW-0472">Membrane</keyword>
<organism evidence="4 5">
    <name type="scientific">Leucobacter allii</name>
    <dbReference type="NCBI Taxonomy" id="2932247"/>
    <lineage>
        <taxon>Bacteria</taxon>
        <taxon>Bacillati</taxon>
        <taxon>Actinomycetota</taxon>
        <taxon>Actinomycetes</taxon>
        <taxon>Micrococcales</taxon>
        <taxon>Microbacteriaceae</taxon>
        <taxon>Leucobacter</taxon>
    </lineage>
</organism>
<feature type="region of interest" description="Disordered" evidence="1">
    <location>
        <begin position="437"/>
        <end position="478"/>
    </location>
</feature>
<evidence type="ECO:0000256" key="1">
    <source>
        <dbReference type="SAM" id="MobiDB-lite"/>
    </source>
</evidence>
<accession>A0ABY4FL93</accession>
<dbReference type="PANTHER" id="PTHR34819:SF3">
    <property type="entry name" value="CELL SURFACE PROTEIN"/>
    <property type="match status" value="1"/>
</dbReference>
<dbReference type="Pfam" id="PF24346">
    <property type="entry name" value="DUF7507"/>
    <property type="match status" value="1"/>
</dbReference>
<evidence type="ECO:0000256" key="2">
    <source>
        <dbReference type="SAM" id="Phobius"/>
    </source>
</evidence>
<evidence type="ECO:0000259" key="3">
    <source>
        <dbReference type="Pfam" id="PF24346"/>
    </source>
</evidence>
<reference evidence="4 5" key="1">
    <citation type="submission" date="2022-04" db="EMBL/GenBank/DDBJ databases">
        <title>Leucobacter sp. isolated from rhizosphere of garlic.</title>
        <authorList>
            <person name="Won M."/>
            <person name="Lee C.-M."/>
            <person name="Woen H.-Y."/>
            <person name="Kwon S.-W."/>
        </authorList>
    </citation>
    <scope>NUCLEOTIDE SEQUENCE [LARGE SCALE GENOMIC DNA]</scope>
    <source>
        <strain evidence="4 5">H21R-40</strain>
    </source>
</reference>
<feature type="domain" description="DUF7507" evidence="3">
    <location>
        <begin position="321"/>
        <end position="422"/>
    </location>
</feature>
<keyword evidence="5" id="KW-1185">Reference proteome</keyword>
<dbReference type="EMBL" id="CP095045">
    <property type="protein sequence ID" value="UOQ57029.1"/>
    <property type="molecule type" value="Genomic_DNA"/>
</dbReference>
<name>A0ABY4FL93_9MICO</name>
<proteinExistence type="predicted"/>
<evidence type="ECO:0000313" key="5">
    <source>
        <dbReference type="Proteomes" id="UP000831786"/>
    </source>
</evidence>
<dbReference type="PANTHER" id="PTHR34819">
    <property type="entry name" value="LARGE CYSTEINE-RICH PERIPLASMIC PROTEIN OMCB"/>
    <property type="match status" value="1"/>
</dbReference>
<dbReference type="RefSeq" id="WP_244727619.1">
    <property type="nucleotide sequence ID" value="NZ_CP095045.1"/>
</dbReference>
<evidence type="ECO:0000313" key="4">
    <source>
        <dbReference type="EMBL" id="UOQ57029.1"/>
    </source>
</evidence>
<feature type="transmembrane region" description="Helical" evidence="2">
    <location>
        <begin position="484"/>
        <end position="505"/>
    </location>
</feature>
<keyword evidence="2" id="KW-1133">Transmembrane helix</keyword>
<dbReference type="InterPro" id="IPR055354">
    <property type="entry name" value="DUF7507"/>
</dbReference>
<feature type="compositionally biased region" description="Pro residues" evidence="1">
    <location>
        <begin position="437"/>
        <end position="457"/>
    </location>
</feature>